<dbReference type="GO" id="GO:0009408">
    <property type="term" value="P:response to heat"/>
    <property type="evidence" value="ECO:0007669"/>
    <property type="project" value="InterPro"/>
</dbReference>
<dbReference type="AlphaFoldDB" id="A0A2W7C8H6"/>
<name>A0A2W7C8H6_9HYPH</name>
<evidence type="ECO:0000313" key="6">
    <source>
        <dbReference type="EMBL" id="PZV39472.1"/>
    </source>
</evidence>
<dbReference type="OrthoDB" id="9808910at2"/>
<dbReference type="Proteomes" id="UP000248616">
    <property type="component" value="Unassembled WGS sequence"/>
</dbReference>
<dbReference type="PANTHER" id="PTHR46733">
    <property type="entry name" value="26.5 KDA HEAT SHOCK PROTEIN, MITOCHONDRIAL"/>
    <property type="match status" value="1"/>
</dbReference>
<keyword evidence="7" id="KW-1185">Reference proteome</keyword>
<evidence type="ECO:0000256" key="3">
    <source>
        <dbReference type="RuleBase" id="RU003616"/>
    </source>
</evidence>
<dbReference type="PANTHER" id="PTHR46733:SF4">
    <property type="entry name" value="HEAT SHOCK PROTEIN 21, CHLOROPLASTIC"/>
    <property type="match status" value="1"/>
</dbReference>
<feature type="region of interest" description="Disordered" evidence="4">
    <location>
        <begin position="1"/>
        <end position="26"/>
    </location>
</feature>
<comment type="similarity">
    <text evidence="2 3">Belongs to the small heat shock protein (HSP20) family.</text>
</comment>
<sequence length="172" mass="19605">MTIRDLMPWSRDTNQAPSLFREGDRDPFTGLRREMSRLVDDMFRSFDSRLPSLGRFSSGGGWPSVEISETDKEIRVTAEIPGMEEKDIEVLLDDGVLTLRGEKHAEAEDRERQFSERFYGRFERRIPLGFEVAEDKVAADFRNGVLSVTLPKSEKAQSKAKRIPIGGKSTKH</sequence>
<gene>
    <name evidence="6" type="ORF">B5V02_05755</name>
</gene>
<dbReference type="CDD" id="cd06464">
    <property type="entry name" value="ACD_sHsps-like"/>
    <property type="match status" value="1"/>
</dbReference>
<reference evidence="7" key="1">
    <citation type="submission" date="2017-03" db="EMBL/GenBank/DDBJ databases">
        <authorList>
            <person name="Safronova V.I."/>
            <person name="Sazanova A.L."/>
            <person name="Chirak E.R."/>
        </authorList>
    </citation>
    <scope>NUCLEOTIDE SEQUENCE [LARGE SCALE GENOMIC DNA]</scope>
    <source>
        <strain evidence="7">Ach-343</strain>
    </source>
</reference>
<evidence type="ECO:0000259" key="5">
    <source>
        <dbReference type="PROSITE" id="PS01031"/>
    </source>
</evidence>
<evidence type="ECO:0000256" key="2">
    <source>
        <dbReference type="PROSITE-ProRule" id="PRU00285"/>
    </source>
</evidence>
<dbReference type="InterPro" id="IPR002068">
    <property type="entry name" value="A-crystallin/Hsp20_dom"/>
</dbReference>
<evidence type="ECO:0000256" key="1">
    <source>
        <dbReference type="ARBA" id="ARBA00023016"/>
    </source>
</evidence>
<evidence type="ECO:0000313" key="7">
    <source>
        <dbReference type="Proteomes" id="UP000248616"/>
    </source>
</evidence>
<accession>A0A2W7C8H6</accession>
<dbReference type="PROSITE" id="PS01031">
    <property type="entry name" value="SHSP"/>
    <property type="match status" value="1"/>
</dbReference>
<dbReference type="RefSeq" id="WP_111543223.1">
    <property type="nucleotide sequence ID" value="NZ_JBHLYT010000008.1"/>
</dbReference>
<dbReference type="SUPFAM" id="SSF49764">
    <property type="entry name" value="HSP20-like chaperones"/>
    <property type="match status" value="1"/>
</dbReference>
<comment type="caution">
    <text evidence="6">The sequence shown here is derived from an EMBL/GenBank/DDBJ whole genome shotgun (WGS) entry which is preliminary data.</text>
</comment>
<dbReference type="Pfam" id="PF00011">
    <property type="entry name" value="HSP20"/>
    <property type="match status" value="1"/>
</dbReference>
<dbReference type="EMBL" id="MZXV01000013">
    <property type="protein sequence ID" value="PZV39472.1"/>
    <property type="molecule type" value="Genomic_DNA"/>
</dbReference>
<evidence type="ECO:0000256" key="4">
    <source>
        <dbReference type="SAM" id="MobiDB-lite"/>
    </source>
</evidence>
<proteinExistence type="inferred from homology"/>
<organism evidence="6 7">
    <name type="scientific">Mesorhizobium kowhaii</name>
    <dbReference type="NCBI Taxonomy" id="1300272"/>
    <lineage>
        <taxon>Bacteria</taxon>
        <taxon>Pseudomonadati</taxon>
        <taxon>Pseudomonadota</taxon>
        <taxon>Alphaproteobacteria</taxon>
        <taxon>Hyphomicrobiales</taxon>
        <taxon>Phyllobacteriaceae</taxon>
        <taxon>Mesorhizobium</taxon>
    </lineage>
</organism>
<dbReference type="Gene3D" id="2.60.40.790">
    <property type="match status" value="1"/>
</dbReference>
<feature type="domain" description="SHSP" evidence="5">
    <location>
        <begin position="56"/>
        <end position="168"/>
    </location>
</feature>
<dbReference type="InterPro" id="IPR044587">
    <property type="entry name" value="HSP21-like"/>
</dbReference>
<keyword evidence="1" id="KW-0346">Stress response</keyword>
<dbReference type="InterPro" id="IPR008978">
    <property type="entry name" value="HSP20-like_chaperone"/>
</dbReference>
<protein>
    <submittedName>
        <fullName evidence="6">Molecular chaperone Hsp20</fullName>
    </submittedName>
</protein>